<name>A0A7W7S2T9_9ACTN</name>
<reference evidence="1 2" key="1">
    <citation type="submission" date="2020-08" db="EMBL/GenBank/DDBJ databases">
        <title>Sequencing the genomes of 1000 actinobacteria strains.</title>
        <authorList>
            <person name="Klenk H.-P."/>
        </authorList>
    </citation>
    <scope>NUCLEOTIDE SEQUENCE [LARGE SCALE GENOMIC DNA]</scope>
    <source>
        <strain evidence="1 2">DSM 43023</strain>
    </source>
</reference>
<evidence type="ECO:0000313" key="2">
    <source>
        <dbReference type="Proteomes" id="UP000534286"/>
    </source>
</evidence>
<accession>A0A7W7S2T9</accession>
<organism evidence="1 2">
    <name type="scientific">Streptosporangium album</name>
    <dbReference type="NCBI Taxonomy" id="47479"/>
    <lineage>
        <taxon>Bacteria</taxon>
        <taxon>Bacillati</taxon>
        <taxon>Actinomycetota</taxon>
        <taxon>Actinomycetes</taxon>
        <taxon>Streptosporangiales</taxon>
        <taxon>Streptosporangiaceae</taxon>
        <taxon>Streptosporangium</taxon>
    </lineage>
</organism>
<comment type="caution">
    <text evidence="1">The sequence shown here is derived from an EMBL/GenBank/DDBJ whole genome shotgun (WGS) entry which is preliminary data.</text>
</comment>
<dbReference type="AlphaFoldDB" id="A0A7W7S2T9"/>
<protein>
    <submittedName>
        <fullName evidence="1">Uncharacterized protein</fullName>
    </submittedName>
</protein>
<gene>
    <name evidence="1" type="ORF">FHR32_006322</name>
</gene>
<dbReference type="Proteomes" id="UP000534286">
    <property type="component" value="Unassembled WGS sequence"/>
</dbReference>
<dbReference type="RefSeq" id="WP_184758000.1">
    <property type="nucleotide sequence ID" value="NZ_BAABEK010000156.1"/>
</dbReference>
<evidence type="ECO:0000313" key="1">
    <source>
        <dbReference type="EMBL" id="MBB4941936.1"/>
    </source>
</evidence>
<dbReference type="EMBL" id="JACHJU010000003">
    <property type="protein sequence ID" value="MBB4941936.1"/>
    <property type="molecule type" value="Genomic_DNA"/>
</dbReference>
<keyword evidence="2" id="KW-1185">Reference proteome</keyword>
<sequence>MTETVSRHWPTNLVLDEVDLRGIVHDDLPALLSGAAAGGDTFEVIEAKRVLADEAALQAHLAASMEALADADGRPRPGGLRLEVQIWRGGYDLPATASPADYVAWCVLAATSSIHQQSGAVAVADPRAGCALVPMPGLPWGRAAMIAARPGAHLAVPGWLTHFVIPVEMAQAVIVAVAIST</sequence>
<proteinExistence type="predicted"/>